<dbReference type="SMART" id="SM00327">
    <property type="entry name" value="VWA"/>
    <property type="match status" value="1"/>
</dbReference>
<name>A0A2G5VQN8_9PELO</name>
<dbReference type="Pfam" id="PF00059">
    <property type="entry name" value="Lectin_C"/>
    <property type="match status" value="1"/>
</dbReference>
<reference evidence="6" key="1">
    <citation type="submission" date="2017-10" db="EMBL/GenBank/DDBJ databases">
        <title>Rapid genome shrinkage in a self-fertile nematode reveals novel sperm competition proteins.</title>
        <authorList>
            <person name="Yin D."/>
            <person name="Schwarz E.M."/>
            <person name="Thomas C.G."/>
            <person name="Felde R.L."/>
            <person name="Korf I.F."/>
            <person name="Cutter A.D."/>
            <person name="Schartner C.M."/>
            <person name="Ralston E.J."/>
            <person name="Meyer B.J."/>
            <person name="Haag E.S."/>
        </authorList>
    </citation>
    <scope>NUCLEOTIDE SEQUENCE [LARGE SCALE GENOMIC DNA]</scope>
    <source>
        <strain evidence="6">JU1422</strain>
    </source>
</reference>
<dbReference type="InterPro" id="IPR002035">
    <property type="entry name" value="VWF_A"/>
</dbReference>
<dbReference type="InterPro" id="IPR001304">
    <property type="entry name" value="C-type_lectin-like"/>
</dbReference>
<organism evidence="5 6">
    <name type="scientific">Caenorhabditis nigoni</name>
    <dbReference type="NCBI Taxonomy" id="1611254"/>
    <lineage>
        <taxon>Eukaryota</taxon>
        <taxon>Metazoa</taxon>
        <taxon>Ecdysozoa</taxon>
        <taxon>Nematoda</taxon>
        <taxon>Chromadorea</taxon>
        <taxon>Rhabditida</taxon>
        <taxon>Rhabditina</taxon>
        <taxon>Rhabditomorpha</taxon>
        <taxon>Rhabditoidea</taxon>
        <taxon>Rhabditidae</taxon>
        <taxon>Peloderinae</taxon>
        <taxon>Caenorhabditis</taxon>
    </lineage>
</organism>
<evidence type="ECO:0000256" key="2">
    <source>
        <dbReference type="SAM" id="Phobius"/>
    </source>
</evidence>
<dbReference type="CDD" id="cd00037">
    <property type="entry name" value="CLECT"/>
    <property type="match status" value="1"/>
</dbReference>
<dbReference type="Pfam" id="PF00092">
    <property type="entry name" value="VWA"/>
    <property type="match status" value="1"/>
</dbReference>
<comment type="caution">
    <text evidence="5">The sequence shown here is derived from an EMBL/GenBank/DDBJ whole genome shotgun (WGS) entry which is preliminary data.</text>
</comment>
<dbReference type="InterPro" id="IPR016186">
    <property type="entry name" value="C-type_lectin-like/link_sf"/>
</dbReference>
<keyword evidence="2" id="KW-0812">Transmembrane</keyword>
<dbReference type="Proteomes" id="UP000230233">
    <property type="component" value="Chromosome I"/>
</dbReference>
<proteinExistence type="predicted"/>
<dbReference type="PANTHER" id="PTHR31024">
    <property type="entry name" value="C-TYPE LECTIN"/>
    <property type="match status" value="1"/>
</dbReference>
<evidence type="ECO:0000256" key="1">
    <source>
        <dbReference type="SAM" id="MobiDB-lite"/>
    </source>
</evidence>
<dbReference type="AlphaFoldDB" id="A0A2G5VQN8"/>
<dbReference type="InterPro" id="IPR036465">
    <property type="entry name" value="vWFA_dom_sf"/>
</dbReference>
<accession>A0A2G5VQN8</accession>
<dbReference type="STRING" id="1611254.A0A2G5VQN8"/>
<protein>
    <recommendedName>
        <fullName evidence="7">VWFA domain-containing protein</fullName>
    </recommendedName>
</protein>
<gene>
    <name evidence="5" type="primary">Cnig_chr_I.g3520</name>
    <name evidence="5" type="ORF">B9Z55_003520</name>
</gene>
<keyword evidence="2" id="KW-0472">Membrane</keyword>
<evidence type="ECO:0000259" key="4">
    <source>
        <dbReference type="PROSITE" id="PS50234"/>
    </source>
</evidence>
<dbReference type="SUPFAM" id="SSF53300">
    <property type="entry name" value="vWA-like"/>
    <property type="match status" value="1"/>
</dbReference>
<dbReference type="PROSITE" id="PS50234">
    <property type="entry name" value="VWFA"/>
    <property type="match status" value="1"/>
</dbReference>
<evidence type="ECO:0008006" key="7">
    <source>
        <dbReference type="Google" id="ProtNLM"/>
    </source>
</evidence>
<sequence length="481" mass="53908">MQEVVGYEININDLFNSPPKTEDVHNNNDDKSVKYDNPSTAGYDEEEGIYAYITDFSKPPTVFLKQYYRILLAVLAFFACLIAIAIIVFLVVPSTVHHTASVNLDRQCGQDLTNLWLDVVVVVDNSKGMTNDGLQYIAATIPTVFACTRIGTNYADPRTTRVGIVTYNTDATVNADLNHFQSYDDFSNAVYQDLSSVSTSEQSYLSTGLQAAEHMIRTQNMNTTRGHYKKVVIVYASAYEGTGELDPLPVANRLTENGVYIITVVYDQGGDEGLLYQLADIATPGMAFNNTGSVGIDFVSNIQQALLQANCFCPSGWEQYRTTFSDRFSFHYGQCLKVVTIPATWDDSRMNCKNRTTNSYLATEQSQEKHDFILEYVKNQKGMTMPYKYNIGLSWSTTQNWWTWEQPAGMAPVPNGPPVYDGAYTNWGYQNPVERSNMLGVQNMQSGTWSYWQNILQSTGSSPYVCEAYSCDTDNYCDADD</sequence>
<dbReference type="PROSITE" id="PS50041">
    <property type="entry name" value="C_TYPE_LECTIN_2"/>
    <property type="match status" value="1"/>
</dbReference>
<feature type="compositionally biased region" description="Basic and acidic residues" evidence="1">
    <location>
        <begin position="20"/>
        <end position="34"/>
    </location>
</feature>
<keyword evidence="2" id="KW-1133">Transmembrane helix</keyword>
<dbReference type="SUPFAM" id="SSF56436">
    <property type="entry name" value="C-type lectin-like"/>
    <property type="match status" value="1"/>
</dbReference>
<dbReference type="Gene3D" id="3.40.50.410">
    <property type="entry name" value="von Willebrand factor, type A domain"/>
    <property type="match status" value="1"/>
</dbReference>
<feature type="transmembrane region" description="Helical" evidence="2">
    <location>
        <begin position="67"/>
        <end position="92"/>
    </location>
</feature>
<keyword evidence="6" id="KW-1185">Reference proteome</keyword>
<dbReference type="SMART" id="SM00034">
    <property type="entry name" value="CLECT"/>
    <property type="match status" value="1"/>
</dbReference>
<feature type="region of interest" description="Disordered" evidence="1">
    <location>
        <begin position="17"/>
        <end position="38"/>
    </location>
</feature>
<evidence type="ECO:0000313" key="5">
    <source>
        <dbReference type="EMBL" id="PIC54145.1"/>
    </source>
</evidence>
<evidence type="ECO:0000313" key="6">
    <source>
        <dbReference type="Proteomes" id="UP000230233"/>
    </source>
</evidence>
<evidence type="ECO:0000259" key="3">
    <source>
        <dbReference type="PROSITE" id="PS50041"/>
    </source>
</evidence>
<dbReference type="Gene3D" id="3.10.100.10">
    <property type="entry name" value="Mannose-Binding Protein A, subunit A"/>
    <property type="match status" value="1"/>
</dbReference>
<dbReference type="EMBL" id="PDUG01000001">
    <property type="protein sequence ID" value="PIC54145.1"/>
    <property type="molecule type" value="Genomic_DNA"/>
</dbReference>
<dbReference type="GO" id="GO:0045087">
    <property type="term" value="P:innate immune response"/>
    <property type="evidence" value="ECO:0007669"/>
    <property type="project" value="TreeGrafter"/>
</dbReference>
<feature type="domain" description="VWFA" evidence="4">
    <location>
        <begin position="118"/>
        <end position="306"/>
    </location>
</feature>
<dbReference type="PANTHER" id="PTHR31024:SF6">
    <property type="entry name" value="VWFA DOMAIN-CONTAINING PROTEIN"/>
    <property type="match status" value="1"/>
</dbReference>
<dbReference type="OrthoDB" id="6337382at2759"/>
<feature type="domain" description="C-type lectin" evidence="3">
    <location>
        <begin position="331"/>
        <end position="450"/>
    </location>
</feature>
<dbReference type="InterPro" id="IPR016187">
    <property type="entry name" value="CTDL_fold"/>
</dbReference>